<keyword evidence="4" id="KW-0804">Transcription</keyword>
<feature type="domain" description="OmpR/PhoB-type" evidence="7">
    <location>
        <begin position="1"/>
        <end position="93"/>
    </location>
</feature>
<comment type="caution">
    <text evidence="8">The sequence shown here is derived from an EMBL/GenBank/DDBJ whole genome shotgun (WGS) entry which is preliminary data.</text>
</comment>
<evidence type="ECO:0000256" key="2">
    <source>
        <dbReference type="ARBA" id="ARBA00023015"/>
    </source>
</evidence>
<dbReference type="SMART" id="SM01043">
    <property type="entry name" value="BTAD"/>
    <property type="match status" value="1"/>
</dbReference>
<evidence type="ECO:0000256" key="1">
    <source>
        <dbReference type="ARBA" id="ARBA00005820"/>
    </source>
</evidence>
<dbReference type="SUPFAM" id="SSF48452">
    <property type="entry name" value="TPR-like"/>
    <property type="match status" value="2"/>
</dbReference>
<proteinExistence type="inferred from homology"/>
<dbReference type="InterPro" id="IPR036388">
    <property type="entry name" value="WH-like_DNA-bd_sf"/>
</dbReference>
<dbReference type="PRINTS" id="PR00364">
    <property type="entry name" value="DISEASERSIST"/>
</dbReference>
<dbReference type="PANTHER" id="PTHR35807:SF1">
    <property type="entry name" value="TRANSCRIPTIONAL REGULATOR REDD"/>
    <property type="match status" value="1"/>
</dbReference>
<dbReference type="Proteomes" id="UP001500620">
    <property type="component" value="Unassembled WGS sequence"/>
</dbReference>
<dbReference type="Gene3D" id="3.40.50.300">
    <property type="entry name" value="P-loop containing nucleotide triphosphate hydrolases"/>
    <property type="match status" value="1"/>
</dbReference>
<keyword evidence="9" id="KW-1185">Reference proteome</keyword>
<dbReference type="InterPro" id="IPR027417">
    <property type="entry name" value="P-loop_NTPase"/>
</dbReference>
<protein>
    <submittedName>
        <fullName evidence="8">BTAD domain-containing putative transcriptional regulator</fullName>
    </submittedName>
</protein>
<dbReference type="InterPro" id="IPR051677">
    <property type="entry name" value="AfsR-DnrI-RedD_regulator"/>
</dbReference>
<evidence type="ECO:0000256" key="4">
    <source>
        <dbReference type="ARBA" id="ARBA00023163"/>
    </source>
</evidence>
<keyword evidence="2" id="KW-0805">Transcription regulation</keyword>
<dbReference type="PROSITE" id="PS51755">
    <property type="entry name" value="OMPR_PHOB"/>
    <property type="match status" value="1"/>
</dbReference>
<dbReference type="SUPFAM" id="SSF46894">
    <property type="entry name" value="C-terminal effector domain of the bipartite response regulators"/>
    <property type="match status" value="1"/>
</dbReference>
<dbReference type="SUPFAM" id="SSF52540">
    <property type="entry name" value="P-loop containing nucleoside triphosphate hydrolases"/>
    <property type="match status" value="1"/>
</dbReference>
<organism evidence="8 9">
    <name type="scientific">Dactylosporangium darangshiense</name>
    <dbReference type="NCBI Taxonomy" id="579108"/>
    <lineage>
        <taxon>Bacteria</taxon>
        <taxon>Bacillati</taxon>
        <taxon>Actinomycetota</taxon>
        <taxon>Actinomycetes</taxon>
        <taxon>Micromonosporales</taxon>
        <taxon>Micromonosporaceae</taxon>
        <taxon>Dactylosporangium</taxon>
    </lineage>
</organism>
<dbReference type="SMART" id="SM00862">
    <property type="entry name" value="Trans_reg_C"/>
    <property type="match status" value="1"/>
</dbReference>
<dbReference type="SMART" id="SM00028">
    <property type="entry name" value="TPR"/>
    <property type="match status" value="5"/>
</dbReference>
<dbReference type="InterPro" id="IPR001867">
    <property type="entry name" value="OmpR/PhoB-type_DNA-bd"/>
</dbReference>
<dbReference type="PANTHER" id="PTHR35807">
    <property type="entry name" value="TRANSCRIPTIONAL REGULATOR REDD-RELATED"/>
    <property type="match status" value="1"/>
</dbReference>
<dbReference type="Pfam" id="PF13424">
    <property type="entry name" value="TPR_12"/>
    <property type="match status" value="2"/>
</dbReference>
<evidence type="ECO:0000256" key="5">
    <source>
        <dbReference type="PROSITE-ProRule" id="PRU00339"/>
    </source>
</evidence>
<dbReference type="InterPro" id="IPR005158">
    <property type="entry name" value="BTAD"/>
</dbReference>
<dbReference type="InterPro" id="IPR019734">
    <property type="entry name" value="TPR_rpt"/>
</dbReference>
<keyword evidence="5" id="KW-0802">TPR repeat</keyword>
<name>A0ABP8D8M8_9ACTN</name>
<evidence type="ECO:0000313" key="8">
    <source>
        <dbReference type="EMBL" id="GAA4249965.1"/>
    </source>
</evidence>
<dbReference type="RefSeq" id="WP_345128121.1">
    <property type="nucleotide sequence ID" value="NZ_BAABAT010000008.1"/>
</dbReference>
<accession>A0ABP8D8M8</accession>
<dbReference type="InterPro" id="IPR016032">
    <property type="entry name" value="Sig_transdc_resp-reg_C-effctor"/>
</dbReference>
<dbReference type="Pfam" id="PF03704">
    <property type="entry name" value="BTAD"/>
    <property type="match status" value="1"/>
</dbReference>
<feature type="repeat" description="TPR" evidence="5">
    <location>
        <begin position="850"/>
        <end position="883"/>
    </location>
</feature>
<dbReference type="PROSITE" id="PS50005">
    <property type="entry name" value="TPR"/>
    <property type="match status" value="1"/>
</dbReference>
<comment type="similarity">
    <text evidence="1">Belongs to the AfsR/DnrI/RedD regulatory family.</text>
</comment>
<dbReference type="EMBL" id="BAABAT010000008">
    <property type="protein sequence ID" value="GAA4249965.1"/>
    <property type="molecule type" value="Genomic_DNA"/>
</dbReference>
<evidence type="ECO:0000256" key="6">
    <source>
        <dbReference type="PROSITE-ProRule" id="PRU01091"/>
    </source>
</evidence>
<evidence type="ECO:0000256" key="3">
    <source>
        <dbReference type="ARBA" id="ARBA00023125"/>
    </source>
</evidence>
<dbReference type="InterPro" id="IPR011990">
    <property type="entry name" value="TPR-like_helical_dom_sf"/>
</dbReference>
<dbReference type="CDD" id="cd15831">
    <property type="entry name" value="BTAD"/>
    <property type="match status" value="1"/>
</dbReference>
<sequence>MELDVRVLGPLEVRRDDVVLDLGTPKQRTVLALLLLHANRQVTAGRVVDELWPGAAPSSAGANVTTYLSRLRRAMAGGGCALERRDGGYLLRIEPRAMDVQRFAERAARGDTAWAAGGAVAAARHWEAALSTWRGAAFEGLPTGPELDAARAEWQERRLSVLERHARARLRLGRPGDVAAEMRRHTLAEPLRETGWLLLVAALWSSGHPAAALEAYDRARTVLGEQLGVDPGPRLRGLHRAILADDADALWSLLDDAPAADRPDRTSVRGPAQLPMDVPGFTGRAGEFDRLDALLERDAGQPTAVVVTAVSGMAGVGKTALALHWAHRRVAHFPDGQLYVNLRGFDPAGAAASPAEAVRGFLDALGVPAARIPADLDGQAALFRSLMAGRRMLVMLDNARDSEQVRALLPGAPGCLVVVTSRNRMAGLVALEGARPLLLDVLDAGDARRLLANRLGEQRVAAEPDAVDEIVAGCAGLPLALAIVAARAAINPRVELAAFAAQLREADGGGLDALAEPDLPADVRAVFSWSFRQLSPAAARLFRLLGGHPGRDVSVPAAASLAGAGADEAAALLSELAHANLLTDHVPGRYTQHDLLRAYAVELAHAHERDDDARAALRRLLDHYVHTAHAAAMLITPHRAPLDLGPPAPGALVTALDSPDAAVAWFAAERAALVAAAVAAAASGFGRETGRLAWAVTPFFSRQGHCHEWAATQEAALRAAIEDGDEAGQAEAHRALLRAYGRLGREELIAPHLERALELFERTGNPIGRAHTYLNYAHVLTVRGRHREALEPNRQALELYRAAGDELGEADALNSIGWQSGLLGDHEQTLAYGRQALAIFRRNGVAQREINTLDSMGHAYHHLGHLGEAIASYEQALALAERAADHYNEVEVLIHLGDTLHDAGRGAEARERRRQALTLLETLDRADAPEIRARLVAQLA</sequence>
<keyword evidence="3 6" id="KW-0238">DNA-binding</keyword>
<evidence type="ECO:0000259" key="7">
    <source>
        <dbReference type="PROSITE" id="PS51755"/>
    </source>
</evidence>
<dbReference type="Gene3D" id="1.25.40.10">
    <property type="entry name" value="Tetratricopeptide repeat domain"/>
    <property type="match status" value="2"/>
</dbReference>
<reference evidence="9" key="1">
    <citation type="journal article" date="2019" name="Int. J. Syst. Evol. Microbiol.">
        <title>The Global Catalogue of Microorganisms (GCM) 10K type strain sequencing project: providing services to taxonomists for standard genome sequencing and annotation.</title>
        <authorList>
            <consortium name="The Broad Institute Genomics Platform"/>
            <consortium name="The Broad Institute Genome Sequencing Center for Infectious Disease"/>
            <person name="Wu L."/>
            <person name="Ma J."/>
        </authorList>
    </citation>
    <scope>NUCLEOTIDE SEQUENCE [LARGE SCALE GENOMIC DNA]</scope>
    <source>
        <strain evidence="9">JCM 17441</strain>
    </source>
</reference>
<feature type="DNA-binding region" description="OmpR/PhoB-type" evidence="6">
    <location>
        <begin position="1"/>
        <end position="93"/>
    </location>
</feature>
<dbReference type="Gene3D" id="1.10.10.10">
    <property type="entry name" value="Winged helix-like DNA-binding domain superfamily/Winged helix DNA-binding domain"/>
    <property type="match status" value="1"/>
</dbReference>
<gene>
    <name evidence="8" type="ORF">GCM10022255_036360</name>
</gene>
<evidence type="ECO:0000313" key="9">
    <source>
        <dbReference type="Proteomes" id="UP001500620"/>
    </source>
</evidence>